<dbReference type="KEGG" id="sfol:H3H32_16385"/>
<protein>
    <recommendedName>
        <fullName evidence="4">DUF2570 domain-containing protein</fullName>
    </recommendedName>
</protein>
<gene>
    <name evidence="2" type="ORF">H3H32_16385</name>
</gene>
<organism evidence="2 3">
    <name type="scientific">Spirosoma foliorum</name>
    <dbReference type="NCBI Taxonomy" id="2710596"/>
    <lineage>
        <taxon>Bacteria</taxon>
        <taxon>Pseudomonadati</taxon>
        <taxon>Bacteroidota</taxon>
        <taxon>Cytophagia</taxon>
        <taxon>Cytophagales</taxon>
        <taxon>Cytophagaceae</taxon>
        <taxon>Spirosoma</taxon>
    </lineage>
</organism>
<keyword evidence="1" id="KW-0472">Membrane</keyword>
<dbReference type="EMBL" id="CP059732">
    <property type="protein sequence ID" value="QMW06347.1"/>
    <property type="molecule type" value="Genomic_DNA"/>
</dbReference>
<sequence>MTLAAIKLFFSKAWYFLGNTALRWLVNGFRWISNNPFVLVMVLIACLILALYSNKQKETKLRQAKQDLHVAGTLVSRLREDSTALKTTINTATATIKINYEQQAQVLAKDSVHAASLSDADLDAETDSILSANRQFINQRAQRRNQSAAN</sequence>
<keyword evidence="1" id="KW-1133">Transmembrane helix</keyword>
<evidence type="ECO:0008006" key="4">
    <source>
        <dbReference type="Google" id="ProtNLM"/>
    </source>
</evidence>
<name>A0A7G5H5F5_9BACT</name>
<reference evidence="2 3" key="1">
    <citation type="submission" date="2020-07" db="EMBL/GenBank/DDBJ databases">
        <title>Spirosoma foliorum sp. nov., isolated from the leaves on the Nejang mountain Korea, Republic of.</title>
        <authorList>
            <person name="Ho H."/>
            <person name="Lee Y.-J."/>
            <person name="Nurcahyanto D.-A."/>
            <person name="Kim S.-G."/>
        </authorList>
    </citation>
    <scope>NUCLEOTIDE SEQUENCE [LARGE SCALE GENOMIC DNA]</scope>
    <source>
        <strain evidence="2 3">PL0136</strain>
    </source>
</reference>
<proteinExistence type="predicted"/>
<dbReference type="AlphaFoldDB" id="A0A7G5H5F5"/>
<evidence type="ECO:0000256" key="1">
    <source>
        <dbReference type="SAM" id="Phobius"/>
    </source>
</evidence>
<keyword evidence="3" id="KW-1185">Reference proteome</keyword>
<evidence type="ECO:0000313" key="2">
    <source>
        <dbReference type="EMBL" id="QMW06347.1"/>
    </source>
</evidence>
<accession>A0A7G5H5F5</accession>
<evidence type="ECO:0000313" key="3">
    <source>
        <dbReference type="Proteomes" id="UP000515369"/>
    </source>
</evidence>
<dbReference type="RefSeq" id="WP_182463716.1">
    <property type="nucleotide sequence ID" value="NZ_CP059732.1"/>
</dbReference>
<feature type="transmembrane region" description="Helical" evidence="1">
    <location>
        <begin position="31"/>
        <end position="52"/>
    </location>
</feature>
<keyword evidence="1" id="KW-0812">Transmembrane</keyword>
<dbReference type="Proteomes" id="UP000515369">
    <property type="component" value="Chromosome"/>
</dbReference>